<dbReference type="EMBL" id="JARIHO010000022">
    <property type="protein sequence ID" value="KAJ7343715.1"/>
    <property type="molecule type" value="Genomic_DNA"/>
</dbReference>
<dbReference type="Proteomes" id="UP001218218">
    <property type="component" value="Unassembled WGS sequence"/>
</dbReference>
<dbReference type="SUPFAM" id="SSF52047">
    <property type="entry name" value="RNI-like"/>
    <property type="match status" value="1"/>
</dbReference>
<accession>A0AAD6ZXQ7</accession>
<comment type="caution">
    <text evidence="1">The sequence shown here is derived from an EMBL/GenBank/DDBJ whole genome shotgun (WGS) entry which is preliminary data.</text>
</comment>
<gene>
    <name evidence="1" type="ORF">DFH08DRAFT_1081185</name>
</gene>
<organism evidence="1 2">
    <name type="scientific">Mycena albidolilacea</name>
    <dbReference type="NCBI Taxonomy" id="1033008"/>
    <lineage>
        <taxon>Eukaryota</taxon>
        <taxon>Fungi</taxon>
        <taxon>Dikarya</taxon>
        <taxon>Basidiomycota</taxon>
        <taxon>Agaricomycotina</taxon>
        <taxon>Agaricomycetes</taxon>
        <taxon>Agaricomycetidae</taxon>
        <taxon>Agaricales</taxon>
        <taxon>Marasmiineae</taxon>
        <taxon>Mycenaceae</taxon>
        <taxon>Mycena</taxon>
    </lineage>
</organism>
<evidence type="ECO:0000313" key="1">
    <source>
        <dbReference type="EMBL" id="KAJ7343715.1"/>
    </source>
</evidence>
<proteinExistence type="predicted"/>
<keyword evidence="2" id="KW-1185">Reference proteome</keyword>
<protein>
    <submittedName>
        <fullName evidence="1">Uncharacterized protein</fullName>
    </submittedName>
</protein>
<dbReference type="AlphaFoldDB" id="A0AAD6ZXQ7"/>
<evidence type="ECO:0000313" key="2">
    <source>
        <dbReference type="Proteomes" id="UP001218218"/>
    </source>
</evidence>
<name>A0AAD6ZXQ7_9AGAR</name>
<reference evidence="1" key="1">
    <citation type="submission" date="2023-03" db="EMBL/GenBank/DDBJ databases">
        <title>Massive genome expansion in bonnet fungi (Mycena s.s.) driven by repeated elements and novel gene families across ecological guilds.</title>
        <authorList>
            <consortium name="Lawrence Berkeley National Laboratory"/>
            <person name="Harder C.B."/>
            <person name="Miyauchi S."/>
            <person name="Viragh M."/>
            <person name="Kuo A."/>
            <person name="Thoen E."/>
            <person name="Andreopoulos B."/>
            <person name="Lu D."/>
            <person name="Skrede I."/>
            <person name="Drula E."/>
            <person name="Henrissat B."/>
            <person name="Morin E."/>
            <person name="Kohler A."/>
            <person name="Barry K."/>
            <person name="LaButti K."/>
            <person name="Morin E."/>
            <person name="Salamov A."/>
            <person name="Lipzen A."/>
            <person name="Mereny Z."/>
            <person name="Hegedus B."/>
            <person name="Baldrian P."/>
            <person name="Stursova M."/>
            <person name="Weitz H."/>
            <person name="Taylor A."/>
            <person name="Grigoriev I.V."/>
            <person name="Nagy L.G."/>
            <person name="Martin F."/>
            <person name="Kauserud H."/>
        </authorList>
    </citation>
    <scope>NUCLEOTIDE SEQUENCE</scope>
    <source>
        <strain evidence="1">CBHHK002</strain>
    </source>
</reference>
<sequence>MDSADGLLPVELERSIFELAAFLHPECALALMMVAQRAQIWIKPFLFRTLTVDVRTPRPGFRRLSLGAAGNLVDSEPLALRQHTRHLCFVDLHHTDSPRSVVEGLLSTCGSTVDLTFISTTDRFWVPDRDVLQTLPLQRLSFCYESIYPVGHSIFRNANRSIYPLVTHFDLHNCNSSHFMTWKVLAQMPRLTHFSTPNVKSARASEFGQVLRVCKRLEVLVLRYGVQENLDKDQTYAQAIDDPRFVMLVVPDRVVDWEAGRRGGEDYWARASAIVEKRRSTVDGK</sequence>